<evidence type="ECO:0000313" key="1">
    <source>
        <dbReference type="EMBL" id="EFZ35866.1"/>
    </source>
</evidence>
<proteinExistence type="predicted"/>
<dbReference type="Proteomes" id="UP000004099">
    <property type="component" value="Unassembled WGS sequence"/>
</dbReference>
<dbReference type="AlphaFoldDB" id="E7FM94"/>
<sequence>MEPNAQLNNDLNPCRDGTDFFILGDSPRFRSNFTDKVPFFADLSVSKTYFTDKPSFFGDLSVNFWPL</sequence>
<name>E7FM94_9LACO</name>
<evidence type="ECO:0000313" key="2">
    <source>
        <dbReference type="Proteomes" id="UP000004099"/>
    </source>
</evidence>
<protein>
    <submittedName>
        <fullName evidence="1">Uncharacterized protein</fullName>
    </submittedName>
</protein>
<dbReference type="EMBL" id="ACGS02000003">
    <property type="protein sequence ID" value="EFZ35866.1"/>
    <property type="molecule type" value="Genomic_DNA"/>
</dbReference>
<dbReference type="HOGENOM" id="CLU_2807114_0_0_9"/>
<reference evidence="1 2" key="1">
    <citation type="submission" date="2011-01" db="EMBL/GenBank/DDBJ databases">
        <authorList>
            <person name="Muzny D."/>
            <person name="Qin X."/>
            <person name="Buhay C."/>
            <person name="Dugan-Rocha S."/>
            <person name="Ding Y."/>
            <person name="Chen G."/>
            <person name="Hawes A."/>
            <person name="Holder M."/>
            <person name="Jhangiani S."/>
            <person name="Johnson A."/>
            <person name="Khan Z."/>
            <person name="Li Z."/>
            <person name="Liu W."/>
            <person name="Liu X."/>
            <person name="Perez L."/>
            <person name="Shen H."/>
            <person name="Wang Q."/>
            <person name="Watt J."/>
            <person name="Xi L."/>
            <person name="Xin Y."/>
            <person name="Zhou J."/>
            <person name="Deng J."/>
            <person name="Jiang H."/>
            <person name="Liu Y."/>
            <person name="Qu J."/>
            <person name="Song X.-Z."/>
            <person name="Zhang L."/>
            <person name="Villasana D."/>
            <person name="Johnson A."/>
            <person name="Liu J."/>
            <person name="Liyanage D."/>
            <person name="Lorensuhewa L."/>
            <person name="Robinson T."/>
            <person name="Song A."/>
            <person name="Song B.-B."/>
            <person name="Dinh H."/>
            <person name="Thornton R."/>
            <person name="Coyle M."/>
            <person name="Francisco L."/>
            <person name="Jackson L."/>
            <person name="Javaid M."/>
            <person name="Korchina V."/>
            <person name="Kovar C."/>
            <person name="Mata R."/>
            <person name="Mathew T."/>
            <person name="Ngo R."/>
            <person name="Nguyen L."/>
            <person name="Nguyen N."/>
            <person name="Okwuonu G."/>
            <person name="Ongeri F."/>
            <person name="Pham C."/>
            <person name="Simmons D."/>
            <person name="Wilczek-Boney K."/>
            <person name="Hale W."/>
            <person name="Jakkamsetti A."/>
            <person name="Pham P."/>
            <person name="Ruth R."/>
            <person name="San Lucas F."/>
            <person name="Warren J."/>
            <person name="Zhang J."/>
            <person name="Zhao Z."/>
            <person name="Zhou C."/>
            <person name="Zhu D."/>
            <person name="Lee S."/>
            <person name="Bess C."/>
            <person name="Blankenburg K."/>
            <person name="Forbes L."/>
            <person name="Fu Q."/>
            <person name="Gubbala S."/>
            <person name="Hirani K."/>
            <person name="Jayaseelan J.C."/>
            <person name="Lara F."/>
            <person name="Munidasa M."/>
            <person name="Palculict T."/>
            <person name="Patil S."/>
            <person name="Pu L.-L."/>
            <person name="Saada N."/>
            <person name="Tang L."/>
            <person name="Weissenberger G."/>
            <person name="Zhu Y."/>
            <person name="Hemphill L."/>
            <person name="Shang Y."/>
            <person name="Youmans B."/>
            <person name="Ayvaz T."/>
            <person name="Ross M."/>
            <person name="Santibanez J."/>
            <person name="Aqrawi P."/>
            <person name="Gross S."/>
            <person name="Joshi V."/>
            <person name="Fowler G."/>
            <person name="Nazareth L."/>
            <person name="Reid J."/>
            <person name="Worley K."/>
            <person name="Petrosino J."/>
            <person name="Highlander S."/>
            <person name="Gibbs R."/>
        </authorList>
    </citation>
    <scope>NUCLEOTIDE SEQUENCE [LARGE SCALE GENOMIC DNA]</scope>
    <source>
        <strain evidence="1 2">ATCC 25644</strain>
    </source>
</reference>
<comment type="caution">
    <text evidence="1">The sequence shown here is derived from an EMBL/GenBank/DDBJ whole genome shotgun (WGS) entry which is preliminary data.</text>
</comment>
<accession>E7FM94</accession>
<gene>
    <name evidence="1" type="ORF">HMPREF0542_10021</name>
</gene>
<organism evidence="1 2">
    <name type="scientific">Ligilactobacillus ruminis ATCC 25644</name>
    <dbReference type="NCBI Taxonomy" id="525362"/>
    <lineage>
        <taxon>Bacteria</taxon>
        <taxon>Bacillati</taxon>
        <taxon>Bacillota</taxon>
        <taxon>Bacilli</taxon>
        <taxon>Lactobacillales</taxon>
        <taxon>Lactobacillaceae</taxon>
        <taxon>Ligilactobacillus</taxon>
    </lineage>
</organism>